<evidence type="ECO:0000313" key="3">
    <source>
        <dbReference type="EMBL" id="MBA1141475.1"/>
    </source>
</evidence>
<proteinExistence type="predicted"/>
<dbReference type="Proteomes" id="UP000558284">
    <property type="component" value="Unassembled WGS sequence"/>
</dbReference>
<dbReference type="EMBL" id="JACDTY010000006">
    <property type="protein sequence ID" value="MBA1141475.1"/>
    <property type="molecule type" value="Genomic_DNA"/>
</dbReference>
<feature type="chain" id="PRO_5033003930" evidence="2">
    <location>
        <begin position="23"/>
        <end position="156"/>
    </location>
</feature>
<feature type="region of interest" description="Disordered" evidence="1">
    <location>
        <begin position="101"/>
        <end position="156"/>
    </location>
</feature>
<feature type="compositionally biased region" description="Low complexity" evidence="1">
    <location>
        <begin position="101"/>
        <end position="128"/>
    </location>
</feature>
<evidence type="ECO:0000256" key="1">
    <source>
        <dbReference type="SAM" id="MobiDB-lite"/>
    </source>
</evidence>
<evidence type="ECO:0000313" key="4">
    <source>
        <dbReference type="Proteomes" id="UP000558284"/>
    </source>
</evidence>
<keyword evidence="4" id="KW-1185">Reference proteome</keyword>
<reference evidence="3 4" key="1">
    <citation type="submission" date="2020-07" db="EMBL/GenBank/DDBJ databases">
        <title>Definition of the novel symbiovar canariense within Mesorhizobium novociceri, a new species of genus Mesorhizobium nodulating Cicer canariense in the Caldera de Taburiente National Park (La Palma, Canary Islands).</title>
        <authorList>
            <person name="Leon-Barrios M."/>
            <person name="Perez-Yepez J."/>
            <person name="Flores-Felix J.D."/>
            <person name="Ramirez-Baena M.H."/>
            <person name="Pulido-Suarez L."/>
            <person name="Igual J.M."/>
            <person name="Velazquez E."/>
            <person name="Peix A."/>
        </authorList>
    </citation>
    <scope>NUCLEOTIDE SEQUENCE [LARGE SCALE GENOMIC DNA]</scope>
    <source>
        <strain evidence="3 4">CCANP35</strain>
    </source>
</reference>
<gene>
    <name evidence="3" type="ORF">H0241_14585</name>
</gene>
<comment type="caution">
    <text evidence="3">The sequence shown here is derived from an EMBL/GenBank/DDBJ whole genome shotgun (WGS) entry which is preliminary data.</text>
</comment>
<organism evidence="3 4">
    <name type="scientific">Mesorhizobium neociceri</name>
    <dbReference type="NCBI Taxonomy" id="1307853"/>
    <lineage>
        <taxon>Bacteria</taxon>
        <taxon>Pseudomonadati</taxon>
        <taxon>Pseudomonadota</taxon>
        <taxon>Alphaproteobacteria</taxon>
        <taxon>Hyphomicrobiales</taxon>
        <taxon>Phyllobacteriaceae</taxon>
        <taxon>Mesorhizobium</taxon>
    </lineage>
</organism>
<keyword evidence="2" id="KW-0732">Signal</keyword>
<feature type="signal peptide" evidence="2">
    <location>
        <begin position="1"/>
        <end position="22"/>
    </location>
</feature>
<feature type="compositionally biased region" description="Low complexity" evidence="1">
    <location>
        <begin position="135"/>
        <end position="150"/>
    </location>
</feature>
<accession>A0A838B4Y7</accession>
<name>A0A838B4Y7_9HYPH</name>
<dbReference type="RefSeq" id="WP_181058363.1">
    <property type="nucleotide sequence ID" value="NZ_JACDTY010000006.1"/>
</dbReference>
<evidence type="ECO:0000256" key="2">
    <source>
        <dbReference type="SAM" id="SignalP"/>
    </source>
</evidence>
<sequence length="156" mass="15319">MSMRVLAALGFTLAAMTGGAQASSIVFLGVSKSTPSVIKVGEPDPMKVASTPSIVAVGDAQPDVTYEKVAAIPEKPRHGNQNPMIIRGGIIGGAFAAPAPAKASAAAAPAEETKPTAGTAPAGTATASNGKPESQPAAPKPAATPQQPIQGVGKAE</sequence>
<protein>
    <submittedName>
        <fullName evidence="3">Uncharacterized protein</fullName>
    </submittedName>
</protein>
<dbReference type="AlphaFoldDB" id="A0A838B4Y7"/>